<feature type="compositionally biased region" description="Low complexity" evidence="3">
    <location>
        <begin position="453"/>
        <end position="466"/>
    </location>
</feature>
<feature type="compositionally biased region" description="Low complexity" evidence="3">
    <location>
        <begin position="980"/>
        <end position="991"/>
    </location>
</feature>
<keyword evidence="6" id="KW-1185">Reference proteome</keyword>
<protein>
    <recommendedName>
        <fullName evidence="4">Bromo domain-containing protein</fullName>
    </recommendedName>
</protein>
<feature type="compositionally biased region" description="Low complexity" evidence="3">
    <location>
        <begin position="824"/>
        <end position="858"/>
    </location>
</feature>
<feature type="compositionally biased region" description="Pro residues" evidence="3">
    <location>
        <begin position="741"/>
        <end position="756"/>
    </location>
</feature>
<dbReference type="PANTHER" id="PTHR47343:SF1">
    <property type="entry name" value="TRANSCRIPTIONAL ACTIVATOR SPT7"/>
    <property type="match status" value="1"/>
</dbReference>
<dbReference type="Pfam" id="PF00439">
    <property type="entry name" value="Bromodomain"/>
    <property type="match status" value="1"/>
</dbReference>
<feature type="region of interest" description="Disordered" evidence="3">
    <location>
        <begin position="450"/>
        <end position="483"/>
    </location>
</feature>
<dbReference type="InterPro" id="IPR036427">
    <property type="entry name" value="Bromodomain-like_sf"/>
</dbReference>
<feature type="domain" description="Bromo" evidence="4">
    <location>
        <begin position="62"/>
        <end position="132"/>
    </location>
</feature>
<dbReference type="OrthoDB" id="21449at2759"/>
<gene>
    <name evidence="5" type="ORF">D9758_010777</name>
</gene>
<evidence type="ECO:0000256" key="1">
    <source>
        <dbReference type="ARBA" id="ARBA00023117"/>
    </source>
</evidence>
<dbReference type="Proteomes" id="UP000559256">
    <property type="component" value="Unassembled WGS sequence"/>
</dbReference>
<feature type="region of interest" description="Disordered" evidence="3">
    <location>
        <begin position="689"/>
        <end position="719"/>
    </location>
</feature>
<feature type="region of interest" description="Disordered" evidence="3">
    <location>
        <begin position="346"/>
        <end position="411"/>
    </location>
</feature>
<dbReference type="EMBL" id="JAACJM010000060">
    <property type="protein sequence ID" value="KAF5354367.1"/>
    <property type="molecule type" value="Genomic_DNA"/>
</dbReference>
<feature type="compositionally biased region" description="Gly residues" evidence="3">
    <location>
        <begin position="944"/>
        <end position="954"/>
    </location>
</feature>
<feature type="compositionally biased region" description="Polar residues" evidence="3">
    <location>
        <begin position="367"/>
        <end position="388"/>
    </location>
</feature>
<evidence type="ECO:0000259" key="4">
    <source>
        <dbReference type="PROSITE" id="PS50014"/>
    </source>
</evidence>
<feature type="compositionally biased region" description="Pro residues" evidence="3">
    <location>
        <begin position="787"/>
        <end position="800"/>
    </location>
</feature>
<sequence>MNNLLRTLTESQFKPGAGNTDLKLLLTSVKEFRRSQSHDTKLSDPFYETLEGLLVDLKTVSIDNHDAEAFLKPVLKAEVPDYYDVISNPMDFQTMLKKVKQRQYKSKKEFKDDLDLIWSNCFTYNASENHPLRKCAQRLKIKSEKLLANITDRKERTDPPIPPELSSNPSSLARIKLNGHVLTNGRSYTRSPSITKTALSSKVSTPTPGKAIVKIPRRDLPFSDSPAIVRTAEGMAMFRELDRSFEAGPSTQVIDRLRELAPHVEYEPDPETSDVEVKEEIDEAVALGDKRKLNGFSPDNRPHKRARLNASSAASTSSTYDKALPLWWAASQSDYMLANALPEIPYASSSSSSSRKVHPFSLPALPSNPTNSSHPTQTQRHPSHPNQLTKRKKRRKRPYDVEPYRPEDHPKALLSLMNNNVKTMKRIRHAHAKFSALGITKDLGAAGDDDADNTNANAPNAATSGAGTSGGNGNLGAPLGTGVASMDVDDVEDDQVDERPWRVPMRNGKKVSGIELGAKNAEECLKWADGKVLEHAGFQGTSKAALDVLYGVTSEYLLNVGRTIRFLCDKFSNTMTAEEIILHTLFESGTSRIQDLERYISDDVERYGSRLGDLEKKLVGAYREATAVEVLEDEGLFEEEDEEEASALALGEFGDNVGLDYFGLKELGIADEFGLSSLTIPKRLLKGKKRRNIESSPAAKPTEPPPPFPPPPPLVPLSSDKISEQIGLLQSYYSSRVATLAPPPPPPVPVGPPPLAGPSIPTIPGSLSGPTIPPLSGPSIPSLSGPSIPPLSGPTIPPLSGPTLSSPTVPPPPPGPQLHPTPTPTQTSTPILTPSVPPTQVITSSSQSSQYSTFTATSVAPAPTGLPPKVVLPDDMPAPVQAKMGPLGQILKPNASQATSKKKAKGAAGAGPGPVSASASGEVKPLVNGTGIGGAVTAANGVPGSDGPGAGTGAGAAPKKKKGVTGVGNGNGRKKKLMEAAQAQAQQAQQGQGYGQGQGQGQNQNQGPSAFPPAVTASA</sequence>
<dbReference type="InterPro" id="IPR009072">
    <property type="entry name" value="Histone-fold"/>
</dbReference>
<dbReference type="PROSITE" id="PS50014">
    <property type="entry name" value="BROMODOMAIN_2"/>
    <property type="match status" value="1"/>
</dbReference>
<feature type="compositionally biased region" description="Low complexity" evidence="3">
    <location>
        <begin position="757"/>
        <end position="770"/>
    </location>
</feature>
<proteinExistence type="predicted"/>
<feature type="compositionally biased region" description="Basic and acidic residues" evidence="3">
    <location>
        <begin position="398"/>
        <end position="411"/>
    </location>
</feature>
<dbReference type="AlphaFoldDB" id="A0A8H5D8V0"/>
<dbReference type="GO" id="GO:0006357">
    <property type="term" value="P:regulation of transcription by RNA polymerase II"/>
    <property type="evidence" value="ECO:0007669"/>
    <property type="project" value="TreeGrafter"/>
</dbReference>
<feature type="compositionally biased region" description="Pro residues" evidence="3">
    <location>
        <begin position="808"/>
        <end position="823"/>
    </location>
</feature>
<dbReference type="GO" id="GO:0000124">
    <property type="term" value="C:SAGA complex"/>
    <property type="evidence" value="ECO:0007669"/>
    <property type="project" value="InterPro"/>
</dbReference>
<accession>A0A8H5D8V0</accession>
<reference evidence="5 6" key="1">
    <citation type="journal article" date="2020" name="ISME J.">
        <title>Uncovering the hidden diversity of litter-decomposition mechanisms in mushroom-forming fungi.</title>
        <authorList>
            <person name="Floudas D."/>
            <person name="Bentzer J."/>
            <person name="Ahren D."/>
            <person name="Johansson T."/>
            <person name="Persson P."/>
            <person name="Tunlid A."/>
        </authorList>
    </citation>
    <scope>NUCLEOTIDE SEQUENCE [LARGE SCALE GENOMIC DNA]</scope>
    <source>
        <strain evidence="5 6">CBS 291.85</strain>
    </source>
</reference>
<dbReference type="SUPFAM" id="SSF47370">
    <property type="entry name" value="Bromodomain"/>
    <property type="match status" value="1"/>
</dbReference>
<dbReference type="CDD" id="cd22927">
    <property type="entry name" value="HFD_SPT7"/>
    <property type="match status" value="1"/>
</dbReference>
<dbReference type="InterPro" id="IPR001487">
    <property type="entry name" value="Bromodomain"/>
</dbReference>
<evidence type="ECO:0000256" key="2">
    <source>
        <dbReference type="PROSITE-ProRule" id="PRU00035"/>
    </source>
</evidence>
<organism evidence="5 6">
    <name type="scientific">Tetrapyrgos nigripes</name>
    <dbReference type="NCBI Taxonomy" id="182062"/>
    <lineage>
        <taxon>Eukaryota</taxon>
        <taxon>Fungi</taxon>
        <taxon>Dikarya</taxon>
        <taxon>Basidiomycota</taxon>
        <taxon>Agaricomycotina</taxon>
        <taxon>Agaricomycetes</taxon>
        <taxon>Agaricomycetidae</taxon>
        <taxon>Agaricales</taxon>
        <taxon>Marasmiineae</taxon>
        <taxon>Marasmiaceae</taxon>
        <taxon>Tetrapyrgos</taxon>
    </lineage>
</organism>
<dbReference type="GO" id="GO:0005198">
    <property type="term" value="F:structural molecule activity"/>
    <property type="evidence" value="ECO:0007669"/>
    <property type="project" value="TreeGrafter"/>
</dbReference>
<dbReference type="PRINTS" id="PR00503">
    <property type="entry name" value="BROMODOMAIN"/>
</dbReference>
<dbReference type="PANTHER" id="PTHR47343">
    <property type="entry name" value="TRANSCRIPTIONAL ACTIVATOR SPT7"/>
    <property type="match status" value="1"/>
</dbReference>
<name>A0A8H5D8V0_9AGAR</name>
<dbReference type="Gene3D" id="1.10.20.10">
    <property type="entry name" value="Histone, subunit A"/>
    <property type="match status" value="1"/>
</dbReference>
<dbReference type="GO" id="GO:0006325">
    <property type="term" value="P:chromatin organization"/>
    <property type="evidence" value="ECO:0007669"/>
    <property type="project" value="UniProtKB-ARBA"/>
</dbReference>
<dbReference type="GO" id="GO:0046982">
    <property type="term" value="F:protein heterodimerization activity"/>
    <property type="evidence" value="ECO:0007669"/>
    <property type="project" value="InterPro"/>
</dbReference>
<keyword evidence="1 2" id="KW-0103">Bromodomain</keyword>
<evidence type="ECO:0000313" key="5">
    <source>
        <dbReference type="EMBL" id="KAF5354367.1"/>
    </source>
</evidence>
<dbReference type="GO" id="GO:0046695">
    <property type="term" value="C:SLIK (SAGA-like) complex"/>
    <property type="evidence" value="ECO:0007669"/>
    <property type="project" value="InterPro"/>
</dbReference>
<dbReference type="Gene3D" id="1.20.920.10">
    <property type="entry name" value="Bromodomain-like"/>
    <property type="match status" value="1"/>
</dbReference>
<feature type="compositionally biased region" description="Low complexity" evidence="3">
    <location>
        <begin position="777"/>
        <end position="786"/>
    </location>
</feature>
<feature type="region of interest" description="Disordered" evidence="3">
    <location>
        <begin position="289"/>
        <end position="315"/>
    </location>
</feature>
<dbReference type="SMART" id="SM00297">
    <property type="entry name" value="BROMO"/>
    <property type="match status" value="1"/>
</dbReference>
<dbReference type="InterPro" id="IPR037782">
    <property type="entry name" value="Spt7"/>
</dbReference>
<feature type="region of interest" description="Disordered" evidence="3">
    <location>
        <begin position="737"/>
        <end position="1019"/>
    </location>
</feature>
<evidence type="ECO:0000313" key="6">
    <source>
        <dbReference type="Proteomes" id="UP000559256"/>
    </source>
</evidence>
<evidence type="ECO:0000256" key="3">
    <source>
        <dbReference type="SAM" id="MobiDB-lite"/>
    </source>
</evidence>
<comment type="caution">
    <text evidence="5">The sequence shown here is derived from an EMBL/GenBank/DDBJ whole genome shotgun (WGS) entry which is preliminary data.</text>
</comment>
<feature type="compositionally biased region" description="Pro residues" evidence="3">
    <location>
        <begin position="702"/>
        <end position="715"/>
    </location>
</feature>